<feature type="region of interest" description="Disordered" evidence="1">
    <location>
        <begin position="218"/>
        <end position="246"/>
    </location>
</feature>
<dbReference type="Proteomes" id="UP001209570">
    <property type="component" value="Unassembled WGS sequence"/>
</dbReference>
<evidence type="ECO:0000256" key="1">
    <source>
        <dbReference type="SAM" id="MobiDB-lite"/>
    </source>
</evidence>
<evidence type="ECO:0000313" key="3">
    <source>
        <dbReference type="Proteomes" id="UP001209570"/>
    </source>
</evidence>
<protein>
    <recommendedName>
        <fullName evidence="4">Myb/SANT-like domain-containing protein</fullName>
    </recommendedName>
</protein>
<dbReference type="AlphaFoldDB" id="A0AAD5LDJ3"/>
<gene>
    <name evidence="2" type="ORF">P43SY_008081</name>
</gene>
<feature type="compositionally biased region" description="Low complexity" evidence="1">
    <location>
        <begin position="135"/>
        <end position="156"/>
    </location>
</feature>
<name>A0AAD5LDJ3_PYTIN</name>
<sequence length="319" mass="35645">MGGTRYSWAAPEKTRLLIALVTEALAHKSDAARYITSREWDAIAEAFNRAAPEPVDNVKALHNRLAILRAQCREFHGVVLAARQQPGGELTDAAWDALELQRPALRKWRAQRFEFYDDMAACLQLFGSAEELGGDAPAPAAGSQSGSAAASDAGAQLQTPPSHGEDDNADDGENRAMEHEHSTVPIRPDAMSCVTPPPPPPPAVHKRQVLLARHRLPRDSPRVSPYSPSRRLTRAVDARPPPTRHRDTATRSLLYEDALTLVPRLGLSIEDRIDVKRFLVDERNARVFLHLDDDERRLYVQKYCLDRRDDARCYRFEPA</sequence>
<feature type="region of interest" description="Disordered" evidence="1">
    <location>
        <begin position="135"/>
        <end position="205"/>
    </location>
</feature>
<feature type="compositionally biased region" description="Basic and acidic residues" evidence="1">
    <location>
        <begin position="172"/>
        <end position="182"/>
    </location>
</feature>
<evidence type="ECO:0008006" key="4">
    <source>
        <dbReference type="Google" id="ProtNLM"/>
    </source>
</evidence>
<keyword evidence="3" id="KW-1185">Reference proteome</keyword>
<comment type="caution">
    <text evidence="2">The sequence shown here is derived from an EMBL/GenBank/DDBJ whole genome shotgun (WGS) entry which is preliminary data.</text>
</comment>
<organism evidence="2 3">
    <name type="scientific">Pythium insidiosum</name>
    <name type="common">Pythiosis disease agent</name>
    <dbReference type="NCBI Taxonomy" id="114742"/>
    <lineage>
        <taxon>Eukaryota</taxon>
        <taxon>Sar</taxon>
        <taxon>Stramenopiles</taxon>
        <taxon>Oomycota</taxon>
        <taxon>Peronosporomycetes</taxon>
        <taxon>Pythiales</taxon>
        <taxon>Pythiaceae</taxon>
        <taxon>Pythium</taxon>
    </lineage>
</organism>
<accession>A0AAD5LDJ3</accession>
<evidence type="ECO:0000313" key="2">
    <source>
        <dbReference type="EMBL" id="KAJ0396116.1"/>
    </source>
</evidence>
<proteinExistence type="predicted"/>
<dbReference type="EMBL" id="JAKCXM010000310">
    <property type="protein sequence ID" value="KAJ0396116.1"/>
    <property type="molecule type" value="Genomic_DNA"/>
</dbReference>
<reference evidence="2" key="1">
    <citation type="submission" date="2021-12" db="EMBL/GenBank/DDBJ databases">
        <title>Prjna785345.</title>
        <authorList>
            <person name="Rujirawat T."/>
            <person name="Krajaejun T."/>
        </authorList>
    </citation>
    <scope>NUCLEOTIDE SEQUENCE</scope>
    <source>
        <strain evidence="2">Pi057C3</strain>
    </source>
</reference>